<organism evidence="1 2">
    <name type="scientific">Cichorium intybus</name>
    <name type="common">Chicory</name>
    <dbReference type="NCBI Taxonomy" id="13427"/>
    <lineage>
        <taxon>Eukaryota</taxon>
        <taxon>Viridiplantae</taxon>
        <taxon>Streptophyta</taxon>
        <taxon>Embryophyta</taxon>
        <taxon>Tracheophyta</taxon>
        <taxon>Spermatophyta</taxon>
        <taxon>Magnoliopsida</taxon>
        <taxon>eudicotyledons</taxon>
        <taxon>Gunneridae</taxon>
        <taxon>Pentapetalae</taxon>
        <taxon>asterids</taxon>
        <taxon>campanulids</taxon>
        <taxon>Asterales</taxon>
        <taxon>Asteraceae</taxon>
        <taxon>Cichorioideae</taxon>
        <taxon>Cichorieae</taxon>
        <taxon>Cichoriinae</taxon>
        <taxon>Cichorium</taxon>
    </lineage>
</organism>
<dbReference type="EMBL" id="CM042011">
    <property type="protein sequence ID" value="KAI3768013.1"/>
    <property type="molecule type" value="Genomic_DNA"/>
</dbReference>
<gene>
    <name evidence="1" type="ORF">L2E82_18444</name>
</gene>
<reference evidence="2" key="1">
    <citation type="journal article" date="2022" name="Mol. Ecol. Resour.">
        <title>The genomes of chicory, endive, great burdock and yacon provide insights into Asteraceae palaeo-polyploidization history and plant inulin production.</title>
        <authorList>
            <person name="Fan W."/>
            <person name="Wang S."/>
            <person name="Wang H."/>
            <person name="Wang A."/>
            <person name="Jiang F."/>
            <person name="Liu H."/>
            <person name="Zhao H."/>
            <person name="Xu D."/>
            <person name="Zhang Y."/>
        </authorList>
    </citation>
    <scope>NUCLEOTIDE SEQUENCE [LARGE SCALE GENOMIC DNA]</scope>
    <source>
        <strain evidence="2">cv. Punajuju</strain>
    </source>
</reference>
<reference evidence="1 2" key="2">
    <citation type="journal article" date="2022" name="Mol. Ecol. Resour.">
        <title>The genomes of chicory, endive, great burdock and yacon provide insights into Asteraceae paleo-polyploidization history and plant inulin production.</title>
        <authorList>
            <person name="Fan W."/>
            <person name="Wang S."/>
            <person name="Wang H."/>
            <person name="Wang A."/>
            <person name="Jiang F."/>
            <person name="Liu H."/>
            <person name="Zhao H."/>
            <person name="Xu D."/>
            <person name="Zhang Y."/>
        </authorList>
    </citation>
    <scope>NUCLEOTIDE SEQUENCE [LARGE SCALE GENOMIC DNA]</scope>
    <source>
        <strain evidence="2">cv. Punajuju</strain>
        <tissue evidence="1">Leaves</tissue>
    </source>
</reference>
<proteinExistence type="predicted"/>
<evidence type="ECO:0000313" key="1">
    <source>
        <dbReference type="EMBL" id="KAI3768013.1"/>
    </source>
</evidence>
<keyword evidence="2" id="KW-1185">Reference proteome</keyword>
<dbReference type="Proteomes" id="UP001055811">
    <property type="component" value="Linkage Group LG03"/>
</dbReference>
<evidence type="ECO:0000313" key="2">
    <source>
        <dbReference type="Proteomes" id="UP001055811"/>
    </source>
</evidence>
<protein>
    <submittedName>
        <fullName evidence="1">Uncharacterized protein</fullName>
    </submittedName>
</protein>
<comment type="caution">
    <text evidence="1">The sequence shown here is derived from an EMBL/GenBank/DDBJ whole genome shotgun (WGS) entry which is preliminary data.</text>
</comment>
<name>A0ACB9FAV1_CICIN</name>
<accession>A0ACB9FAV1</accession>
<sequence>MVIGVKVVSDVCQDGTRTKGVHGHPFNQCTFALERGSVKKIRWSLLKQFLIPFIVICTASAGFTENLTGAQILSPPSPPFASHEIPDLPVSLPLFKKQHQRRTT</sequence>